<keyword evidence="3" id="KW-1185">Reference proteome</keyword>
<organism evidence="2 3">
    <name type="scientific">Streptomyces beihaiensis</name>
    <dbReference type="NCBI Taxonomy" id="2984495"/>
    <lineage>
        <taxon>Bacteria</taxon>
        <taxon>Bacillati</taxon>
        <taxon>Actinomycetota</taxon>
        <taxon>Actinomycetes</taxon>
        <taxon>Kitasatosporales</taxon>
        <taxon>Streptomycetaceae</taxon>
        <taxon>Streptomyces</taxon>
    </lineage>
</organism>
<dbReference type="Proteomes" id="UP001163064">
    <property type="component" value="Unassembled WGS sequence"/>
</dbReference>
<protein>
    <submittedName>
        <fullName evidence="2">Uncharacterized protein</fullName>
    </submittedName>
</protein>
<dbReference type="EMBL" id="JAPHNL010000263">
    <property type="protein sequence ID" value="MCX3062198.1"/>
    <property type="molecule type" value="Genomic_DNA"/>
</dbReference>
<comment type="caution">
    <text evidence="2">The sequence shown here is derived from an EMBL/GenBank/DDBJ whole genome shotgun (WGS) entry which is preliminary data.</text>
</comment>
<feature type="region of interest" description="Disordered" evidence="1">
    <location>
        <begin position="136"/>
        <end position="170"/>
    </location>
</feature>
<proteinExistence type="predicted"/>
<sequence>MSGDGGGAFAAAGAAAAAAAAGAVGASAIQAMKVEGETLTTFKRRVDGLLKELEGSKAAPKHIANGRMPNGRLGAFQEADDLHAAYTHVHTQLENLSKMLALQIEALVTTVDASKTGYDNLDDEVRARLRRIRSESDELLGANARNHGQQGSDPNPKPKPKATDGEAGGL</sequence>
<dbReference type="RefSeq" id="WP_266602230.1">
    <property type="nucleotide sequence ID" value="NZ_JAPHNL010000263.1"/>
</dbReference>
<reference evidence="2" key="1">
    <citation type="submission" date="2022-10" db="EMBL/GenBank/DDBJ databases">
        <title>Streptomyces beihaiensis sp. nov., a chitin degrading actinobacterium, isolated from shrimp pond soil.</title>
        <authorList>
            <person name="Xie J."/>
            <person name="Shen N."/>
        </authorList>
    </citation>
    <scope>NUCLEOTIDE SEQUENCE</scope>
    <source>
        <strain evidence="2">GXMU-J5</strain>
    </source>
</reference>
<accession>A0ABT3TYR2</accession>
<gene>
    <name evidence="2" type="ORF">OFY01_21025</name>
</gene>
<evidence type="ECO:0000256" key="1">
    <source>
        <dbReference type="SAM" id="MobiDB-lite"/>
    </source>
</evidence>
<evidence type="ECO:0000313" key="2">
    <source>
        <dbReference type="EMBL" id="MCX3062198.1"/>
    </source>
</evidence>
<name>A0ABT3TYR2_9ACTN</name>
<evidence type="ECO:0000313" key="3">
    <source>
        <dbReference type="Proteomes" id="UP001163064"/>
    </source>
</evidence>